<dbReference type="PATRIC" id="fig|33881.3.peg.2117"/>
<dbReference type="EMBL" id="LDQC01000048">
    <property type="protein sequence ID" value="KTR06467.1"/>
    <property type="molecule type" value="Genomic_DNA"/>
</dbReference>
<dbReference type="AlphaFoldDB" id="A0A175RSJ3"/>
<dbReference type="RefSeq" id="WP_058725768.1">
    <property type="nucleotide sequence ID" value="NZ_LDQC01000048.1"/>
</dbReference>
<gene>
    <name evidence="1" type="ORF">NS184_08940</name>
</gene>
<protein>
    <submittedName>
        <fullName evidence="1">Uncharacterized protein</fullName>
    </submittedName>
</protein>
<dbReference type="Proteomes" id="UP000078252">
    <property type="component" value="Unassembled WGS sequence"/>
</dbReference>
<name>A0A175RSJ3_9MICO</name>
<accession>A0A175RSJ3</accession>
<evidence type="ECO:0000313" key="1">
    <source>
        <dbReference type="EMBL" id="KTR06467.1"/>
    </source>
</evidence>
<reference evidence="1 2" key="1">
    <citation type="journal article" date="2016" name="Front. Microbiol.">
        <title>Genomic Resource of Rice Seed Associated Bacteria.</title>
        <authorList>
            <person name="Midha S."/>
            <person name="Bansal K."/>
            <person name="Sharma S."/>
            <person name="Kumar N."/>
            <person name="Patil P.P."/>
            <person name="Chaudhry V."/>
            <person name="Patil P.B."/>
        </authorList>
    </citation>
    <scope>NUCLEOTIDE SEQUENCE [LARGE SCALE GENOMIC DNA]</scope>
    <source>
        <strain evidence="1 2">NS184</strain>
    </source>
</reference>
<comment type="caution">
    <text evidence="1">The sequence shown here is derived from an EMBL/GenBank/DDBJ whole genome shotgun (WGS) entry which is preliminary data.</text>
</comment>
<organism evidence="1 2">
    <name type="scientific">Curtobacterium luteum</name>
    <dbReference type="NCBI Taxonomy" id="33881"/>
    <lineage>
        <taxon>Bacteria</taxon>
        <taxon>Bacillati</taxon>
        <taxon>Actinomycetota</taxon>
        <taxon>Actinomycetes</taxon>
        <taxon>Micrococcales</taxon>
        <taxon>Microbacteriaceae</taxon>
        <taxon>Curtobacterium</taxon>
    </lineage>
</organism>
<sequence>MPLITFHERMVGPVGPVPDVPWTVRPRGPRGGDGIVRLATTTASRRPALLDLDDLRVRVDRLDGKRDGYEATITAGTVTGVAAGPTRVDAGFADILTSAVGGRRMHYRLLVAAGSDAFVVEGLKRVRGGVRGAWTATTTLHTVVVRVPRSAFPPEADARRARLAEGGIEGVVVTAGVLRVRGLLRQGTSLRGSVLPFLIGFARRAVQVGHS</sequence>
<dbReference type="STRING" id="33881.NS184_08940"/>
<dbReference type="OrthoDB" id="2339873at2"/>
<evidence type="ECO:0000313" key="2">
    <source>
        <dbReference type="Proteomes" id="UP000078252"/>
    </source>
</evidence>
<proteinExistence type="predicted"/>